<evidence type="ECO:0000256" key="5">
    <source>
        <dbReference type="SAM" id="Phobius"/>
    </source>
</evidence>
<dbReference type="GO" id="GO:0016491">
    <property type="term" value="F:oxidoreductase activity"/>
    <property type="evidence" value="ECO:0007669"/>
    <property type="project" value="UniProtKB-KW"/>
</dbReference>
<keyword evidence="8" id="KW-1185">Reference proteome</keyword>
<reference evidence="7" key="3">
    <citation type="submission" date="2025-09" db="UniProtKB">
        <authorList>
            <consortium name="Ensembl"/>
        </authorList>
    </citation>
    <scope>IDENTIFICATION</scope>
</reference>
<dbReference type="PANTHER" id="PTHR43391">
    <property type="entry name" value="RETINOL DEHYDROGENASE-RELATED"/>
    <property type="match status" value="1"/>
</dbReference>
<evidence type="ECO:0000259" key="6">
    <source>
        <dbReference type="SMART" id="SM00822"/>
    </source>
</evidence>
<dbReference type="InterPro" id="IPR057326">
    <property type="entry name" value="KR_dom"/>
</dbReference>
<dbReference type="FunFam" id="3.40.50.720:FF:000323">
    <property type="entry name" value="Estradiol 17-beta-dehydrogenase 1"/>
    <property type="match status" value="1"/>
</dbReference>
<dbReference type="PRINTS" id="PR00081">
    <property type="entry name" value="GDHRDH"/>
</dbReference>
<dbReference type="SMART" id="SM00822">
    <property type="entry name" value="PKS_KR"/>
    <property type="match status" value="1"/>
</dbReference>
<protein>
    <recommendedName>
        <fullName evidence="6">Ketoreductase domain-containing protein</fullName>
    </recommendedName>
</protein>
<evidence type="ECO:0000256" key="1">
    <source>
        <dbReference type="ARBA" id="ARBA00006484"/>
    </source>
</evidence>
<dbReference type="PRINTS" id="PR00080">
    <property type="entry name" value="SDRFAMILY"/>
</dbReference>
<comment type="similarity">
    <text evidence="1 4">Belongs to the short-chain dehydrogenases/reductases (SDR) family.</text>
</comment>
<feature type="transmembrane region" description="Helical" evidence="5">
    <location>
        <begin position="406"/>
        <end position="427"/>
    </location>
</feature>
<evidence type="ECO:0000313" key="8">
    <source>
        <dbReference type="Proteomes" id="UP000694563"/>
    </source>
</evidence>
<name>A0A8C3UQV7_CATUS</name>
<dbReference type="GO" id="GO:0005829">
    <property type="term" value="C:cytosol"/>
    <property type="evidence" value="ECO:0007669"/>
    <property type="project" value="TreeGrafter"/>
</dbReference>
<proteinExistence type="inferred from homology"/>
<reference evidence="7" key="1">
    <citation type="submission" date="2020-10" db="EMBL/GenBank/DDBJ databases">
        <title>Catharus ustulatus (Swainson's thrush) genome, bCatUst1, primary haplotype v2.</title>
        <authorList>
            <person name="Delmore K."/>
            <person name="Vafadar M."/>
            <person name="Formenti G."/>
            <person name="Chow W."/>
            <person name="Pelan S."/>
            <person name="Howe K."/>
            <person name="Rhie A."/>
            <person name="Mountcastle J."/>
            <person name="Haase B."/>
            <person name="Fedrigo O."/>
            <person name="Jarvis E.D."/>
        </authorList>
    </citation>
    <scope>NUCLEOTIDE SEQUENCE [LARGE SCALE GENOMIC DNA]</scope>
</reference>
<dbReference type="Gene3D" id="3.40.50.720">
    <property type="entry name" value="NAD(P)-binding Rossmann-like Domain"/>
    <property type="match status" value="1"/>
</dbReference>
<dbReference type="InterPro" id="IPR036291">
    <property type="entry name" value="NAD(P)-bd_dom_sf"/>
</dbReference>
<feature type="transmembrane region" description="Helical" evidence="5">
    <location>
        <begin position="6"/>
        <end position="24"/>
    </location>
</feature>
<gene>
    <name evidence="7" type="primary">LOC117006665</name>
</gene>
<keyword evidence="5" id="KW-0472">Membrane</keyword>
<dbReference type="PANTHER" id="PTHR43391:SF93">
    <property type="entry name" value="RETINOL DEHYDROGENASE 8"/>
    <property type="match status" value="1"/>
</dbReference>
<evidence type="ECO:0000256" key="3">
    <source>
        <dbReference type="ARBA" id="ARBA00023098"/>
    </source>
</evidence>
<dbReference type="Pfam" id="PF00106">
    <property type="entry name" value="adh_short"/>
    <property type="match status" value="1"/>
</dbReference>
<accession>A0A8C3UQV7</accession>
<keyword evidence="5" id="KW-0812">Transmembrane</keyword>
<feature type="domain" description="Ketoreductase" evidence="6">
    <location>
        <begin position="4"/>
        <end position="190"/>
    </location>
</feature>
<sequence>MAPKTVLITGCSSGIGLALAVRLARDKQRRFRVIATMRNVGRSGALAAAAGPALGRTLEIKQLDVCDEGSIRACLDSIPGRHVDILVSNAGVGMAGPLECQSLAAMQSLMDTNFFGLVRLVKEVLPDMKRRRAGHIVVISSIMGLQGIVFNDIYSASKFAVEGFCESLVVQALRFNVAISLVEPGPVMTEFETKLYEEAERADYSRTDPETAEIFTKLYLRNSRDVFTSLGQTPEDIAEHTLRVIEAARPPFRHQTNVAYTPMAALKHADPSGALITDAFYKLVFKYDAVLRFGLRAIRLLRWKAQKLSADKNLSVTTPTESFCKPLKEFGSRKEKAEGFWIKPIPARGQISIGRRRGIRCPQPRALSVSPSPRNLPVAAGGKILQCLSRAQAGKEVKGKEKKDPLTFFSFFFFFFVSVSQACPALAAEGVRGE</sequence>
<dbReference type="Proteomes" id="UP000694563">
    <property type="component" value="Chromosome 23"/>
</dbReference>
<keyword evidence="3" id="KW-0443">Lipid metabolism</keyword>
<dbReference type="AlphaFoldDB" id="A0A8C3UQV7"/>
<dbReference type="Ensembl" id="ENSCUST00005017645.1">
    <property type="protein sequence ID" value="ENSCUSP00005016996.1"/>
    <property type="gene ID" value="ENSCUSG00005010909.1"/>
</dbReference>
<evidence type="ECO:0000256" key="4">
    <source>
        <dbReference type="RuleBase" id="RU000363"/>
    </source>
</evidence>
<dbReference type="InterPro" id="IPR002347">
    <property type="entry name" value="SDR_fam"/>
</dbReference>
<dbReference type="SUPFAM" id="SSF51735">
    <property type="entry name" value="NAD(P)-binding Rossmann-fold domains"/>
    <property type="match status" value="1"/>
</dbReference>
<dbReference type="GO" id="GO:0006629">
    <property type="term" value="P:lipid metabolic process"/>
    <property type="evidence" value="ECO:0007669"/>
    <property type="project" value="UniProtKB-KW"/>
</dbReference>
<keyword evidence="2" id="KW-0560">Oxidoreductase</keyword>
<organism evidence="7 8">
    <name type="scientific">Catharus ustulatus</name>
    <name type="common">Russet-backed thrush</name>
    <name type="synonym">Hylocichla ustulatus</name>
    <dbReference type="NCBI Taxonomy" id="91951"/>
    <lineage>
        <taxon>Eukaryota</taxon>
        <taxon>Metazoa</taxon>
        <taxon>Chordata</taxon>
        <taxon>Craniata</taxon>
        <taxon>Vertebrata</taxon>
        <taxon>Euteleostomi</taxon>
        <taxon>Archelosauria</taxon>
        <taxon>Archosauria</taxon>
        <taxon>Dinosauria</taxon>
        <taxon>Saurischia</taxon>
        <taxon>Theropoda</taxon>
        <taxon>Coelurosauria</taxon>
        <taxon>Aves</taxon>
        <taxon>Neognathae</taxon>
        <taxon>Neoaves</taxon>
        <taxon>Telluraves</taxon>
        <taxon>Australaves</taxon>
        <taxon>Passeriformes</taxon>
        <taxon>Turdidae</taxon>
        <taxon>Catharus</taxon>
    </lineage>
</organism>
<evidence type="ECO:0000313" key="7">
    <source>
        <dbReference type="Ensembl" id="ENSCUSP00005016996.1"/>
    </source>
</evidence>
<evidence type="ECO:0000256" key="2">
    <source>
        <dbReference type="ARBA" id="ARBA00023002"/>
    </source>
</evidence>
<reference evidence="7" key="2">
    <citation type="submission" date="2025-08" db="UniProtKB">
        <authorList>
            <consortium name="Ensembl"/>
        </authorList>
    </citation>
    <scope>IDENTIFICATION</scope>
</reference>
<keyword evidence="5" id="KW-1133">Transmembrane helix</keyword>